<evidence type="ECO:0000313" key="4">
    <source>
        <dbReference type="EMBL" id="GAA2694136.1"/>
    </source>
</evidence>
<keyword evidence="5" id="KW-1185">Reference proteome</keyword>
<reference evidence="5" key="1">
    <citation type="journal article" date="2019" name="Int. J. Syst. Evol. Microbiol.">
        <title>The Global Catalogue of Microorganisms (GCM) 10K type strain sequencing project: providing services to taxonomists for standard genome sequencing and annotation.</title>
        <authorList>
            <consortium name="The Broad Institute Genomics Platform"/>
            <consortium name="The Broad Institute Genome Sequencing Center for Infectious Disease"/>
            <person name="Wu L."/>
            <person name="Ma J."/>
        </authorList>
    </citation>
    <scope>NUCLEOTIDE SEQUENCE [LARGE SCALE GENOMIC DNA]</scope>
    <source>
        <strain evidence="5">JCM 16374</strain>
    </source>
</reference>
<comment type="caution">
    <text evidence="4">The sequence shown here is derived from an EMBL/GenBank/DDBJ whole genome shotgun (WGS) entry which is preliminary data.</text>
</comment>
<dbReference type="Pfam" id="PF13359">
    <property type="entry name" value="DDE_Tnp_4"/>
    <property type="match status" value="1"/>
</dbReference>
<accession>A0ABP6FJG6</accession>
<name>A0ABP6FJG6_9ACTN</name>
<dbReference type="InterPro" id="IPR027806">
    <property type="entry name" value="HARBI1_dom"/>
</dbReference>
<gene>
    <name evidence="4" type="ORF">GCM10009864_81170</name>
</gene>
<keyword evidence="2" id="KW-0479">Metal-binding</keyword>
<sequence length="81" mass="9238">MKYWADKAYQGGDGIIPVPFRSLRLKLRQRRHNSTHARIRCLGEQAMAALKGWCLPRKLRCSTNRVTAIVKPIPALRHAST</sequence>
<dbReference type="Proteomes" id="UP001500994">
    <property type="component" value="Unassembled WGS sequence"/>
</dbReference>
<evidence type="ECO:0000313" key="5">
    <source>
        <dbReference type="Proteomes" id="UP001500994"/>
    </source>
</evidence>
<dbReference type="EMBL" id="BAAARK010000071">
    <property type="protein sequence ID" value="GAA2694136.1"/>
    <property type="molecule type" value="Genomic_DNA"/>
</dbReference>
<feature type="domain" description="DDE Tnp4" evidence="3">
    <location>
        <begin position="3"/>
        <end position="71"/>
    </location>
</feature>
<organism evidence="4 5">
    <name type="scientific">Streptomyces lunalinharesii</name>
    <dbReference type="NCBI Taxonomy" id="333384"/>
    <lineage>
        <taxon>Bacteria</taxon>
        <taxon>Bacillati</taxon>
        <taxon>Actinomycetota</taxon>
        <taxon>Actinomycetes</taxon>
        <taxon>Kitasatosporales</taxon>
        <taxon>Streptomycetaceae</taxon>
        <taxon>Streptomyces</taxon>
    </lineage>
</organism>
<evidence type="ECO:0000256" key="2">
    <source>
        <dbReference type="ARBA" id="ARBA00022723"/>
    </source>
</evidence>
<evidence type="ECO:0000256" key="1">
    <source>
        <dbReference type="ARBA" id="ARBA00001968"/>
    </source>
</evidence>
<evidence type="ECO:0000259" key="3">
    <source>
        <dbReference type="Pfam" id="PF13359"/>
    </source>
</evidence>
<protein>
    <recommendedName>
        <fullName evidence="3">DDE Tnp4 domain-containing protein</fullName>
    </recommendedName>
</protein>
<comment type="cofactor">
    <cofactor evidence="1">
        <name>a divalent metal cation</name>
        <dbReference type="ChEBI" id="CHEBI:60240"/>
    </cofactor>
</comment>
<proteinExistence type="predicted"/>